<accession>A0A085VB97</accession>
<dbReference type="Pfam" id="PF20090">
    <property type="entry name" value="DUF6482"/>
    <property type="match status" value="1"/>
</dbReference>
<dbReference type="InterPro" id="IPR045508">
    <property type="entry name" value="DUF6482"/>
</dbReference>
<organism evidence="1 2">
    <name type="scientific">Pseudomonas syringae</name>
    <dbReference type="NCBI Taxonomy" id="317"/>
    <lineage>
        <taxon>Bacteria</taxon>
        <taxon>Pseudomonadati</taxon>
        <taxon>Pseudomonadota</taxon>
        <taxon>Gammaproteobacteria</taxon>
        <taxon>Pseudomonadales</taxon>
        <taxon>Pseudomonadaceae</taxon>
        <taxon>Pseudomonas</taxon>
    </lineage>
</organism>
<evidence type="ECO:0000313" key="1">
    <source>
        <dbReference type="EMBL" id="KFE52710.1"/>
    </source>
</evidence>
<comment type="caution">
    <text evidence="1">The sequence shown here is derived from an EMBL/GenBank/DDBJ whole genome shotgun (WGS) entry which is preliminary data.</text>
</comment>
<dbReference type="RefSeq" id="WP_020289719.1">
    <property type="nucleotide sequence ID" value="NZ_JPQT01000096.1"/>
</dbReference>
<reference evidence="1 2" key="1">
    <citation type="submission" date="2014-07" db="EMBL/GenBank/DDBJ databases">
        <title>Draft Genome Sequences of Environmental Pseudomonas syringae strains.</title>
        <authorList>
            <person name="Baltrus D.A."/>
            <person name="Berge O."/>
            <person name="Morris C."/>
        </authorList>
    </citation>
    <scope>NUCLEOTIDE SEQUENCE [LARGE SCALE GENOMIC DNA]</scope>
    <source>
        <strain evidence="1 2">CEB003</strain>
    </source>
</reference>
<dbReference type="EMBL" id="JPQT01000096">
    <property type="protein sequence ID" value="KFE52710.1"/>
    <property type="molecule type" value="Genomic_DNA"/>
</dbReference>
<dbReference type="PATRIC" id="fig|317.174.peg.1520"/>
<name>A0A085VB97_PSESX</name>
<sequence length="101" mass="10992">MDLKKLATHVKAGEIQEIQLVTMEGGSYVIHAVMRGSSHPVKDGHGDTLHVASVDEARKYLAGVPEVPLYLVHPTVYDEMVGQADSDAVPTREPIPFRSSL</sequence>
<dbReference type="AlphaFoldDB" id="A0A085VB97"/>
<evidence type="ECO:0000313" key="2">
    <source>
        <dbReference type="Proteomes" id="UP000028643"/>
    </source>
</evidence>
<protein>
    <submittedName>
        <fullName evidence="1">Cation transporter</fullName>
    </submittedName>
</protein>
<proteinExistence type="predicted"/>
<gene>
    <name evidence="1" type="ORF">IV02_07470</name>
</gene>
<dbReference type="Proteomes" id="UP000028643">
    <property type="component" value="Unassembled WGS sequence"/>
</dbReference>